<gene>
    <name evidence="2" type="ORF">PHAECO_LOCUS8921</name>
</gene>
<feature type="compositionally biased region" description="Basic and acidic residues" evidence="1">
    <location>
        <begin position="89"/>
        <end position="98"/>
    </location>
</feature>
<evidence type="ECO:0000313" key="3">
    <source>
        <dbReference type="Proteomes" id="UP001153737"/>
    </source>
</evidence>
<dbReference type="AlphaFoldDB" id="A0A9N9SGZ3"/>
<reference evidence="2" key="1">
    <citation type="submission" date="2022-01" db="EMBL/GenBank/DDBJ databases">
        <authorList>
            <person name="King R."/>
        </authorList>
    </citation>
    <scope>NUCLEOTIDE SEQUENCE</scope>
</reference>
<organism evidence="2 3">
    <name type="scientific">Phaedon cochleariae</name>
    <name type="common">Mustard beetle</name>
    <dbReference type="NCBI Taxonomy" id="80249"/>
    <lineage>
        <taxon>Eukaryota</taxon>
        <taxon>Metazoa</taxon>
        <taxon>Ecdysozoa</taxon>
        <taxon>Arthropoda</taxon>
        <taxon>Hexapoda</taxon>
        <taxon>Insecta</taxon>
        <taxon>Pterygota</taxon>
        <taxon>Neoptera</taxon>
        <taxon>Endopterygota</taxon>
        <taxon>Coleoptera</taxon>
        <taxon>Polyphaga</taxon>
        <taxon>Cucujiformia</taxon>
        <taxon>Chrysomeloidea</taxon>
        <taxon>Chrysomelidae</taxon>
        <taxon>Chrysomelinae</taxon>
        <taxon>Chrysomelini</taxon>
        <taxon>Phaedon</taxon>
    </lineage>
</organism>
<dbReference type="OrthoDB" id="6779154at2759"/>
<dbReference type="EMBL" id="OU896711">
    <property type="protein sequence ID" value="CAG9822073.1"/>
    <property type="molecule type" value="Genomic_DNA"/>
</dbReference>
<sequence length="495" mass="55361">MDDYKIIDNIPEQLLCDCTSKARCLEAGIRYLRIRCHVLKYKWNNSKKLPSLGSLVREQIAREKDGIMAMIQPADREPEPTQKYNGSDKFPKGMKKEVSKPAEVNEVTATAITTPIAGSSKKRGRKAKIFFDELVEPAETIASMHNISKRRHNSSPLMKKVLEKSVAASVTTSAIPPADPIHSTSADPIPLAQSTSTAPIPPAPSCSPKSYKRSSELQRASSSKKTEDNHIIQRNCCCVQKEHPEQLKSKAKEDAKEYHQEYAAAKKAILINGQDRQHTELEMLQRERWLVDLGANSEEAFCEICQSQIRAHKTDLIRHTKSKLHLNASSKINVRPGNQITKHMKVVSSGAKVMDLMIEAHIACHSSITSVDHLEDLLEDVSDAKYSPIVDESTDVTTKKYLCLCIRYFSAKQCDVKTDFLVQLEVEKVTAEQLYLTLTKYLKTSKPDVENLVGLGTYGANNLCERNNSLFTLLRADSPNLQIVKCIYHSLNAVS</sequence>
<name>A0A9N9SGZ3_PHACE</name>
<accession>A0A9N9SGZ3</accession>
<evidence type="ECO:0000256" key="1">
    <source>
        <dbReference type="SAM" id="MobiDB-lite"/>
    </source>
</evidence>
<reference evidence="2" key="2">
    <citation type="submission" date="2022-10" db="EMBL/GenBank/DDBJ databases">
        <authorList>
            <consortium name="ENA_rothamsted_submissions"/>
            <consortium name="culmorum"/>
            <person name="King R."/>
        </authorList>
    </citation>
    <scope>NUCLEOTIDE SEQUENCE</scope>
</reference>
<dbReference type="PANTHER" id="PTHR46880">
    <property type="entry name" value="RAS-ASSOCIATING DOMAIN-CONTAINING PROTEIN"/>
    <property type="match status" value="1"/>
</dbReference>
<evidence type="ECO:0000313" key="2">
    <source>
        <dbReference type="EMBL" id="CAG9822073.1"/>
    </source>
</evidence>
<proteinExistence type="predicted"/>
<dbReference type="Proteomes" id="UP001153737">
    <property type="component" value="Chromosome 5"/>
</dbReference>
<feature type="region of interest" description="Disordered" evidence="1">
    <location>
        <begin position="77"/>
        <end position="98"/>
    </location>
</feature>
<feature type="region of interest" description="Disordered" evidence="1">
    <location>
        <begin position="173"/>
        <end position="228"/>
    </location>
</feature>
<keyword evidence="3" id="KW-1185">Reference proteome</keyword>
<protein>
    <submittedName>
        <fullName evidence="2">Uncharacterized protein</fullName>
    </submittedName>
</protein>
<dbReference type="PANTHER" id="PTHR46880:SF5">
    <property type="entry name" value="DUF4371 DOMAIN-CONTAINING PROTEIN"/>
    <property type="match status" value="1"/>
</dbReference>